<keyword evidence="3" id="KW-0732">Signal</keyword>
<proteinExistence type="predicted"/>
<dbReference type="InterPro" id="IPR000160">
    <property type="entry name" value="GGDEF_dom"/>
</dbReference>
<dbReference type="PROSITE" id="PS50112">
    <property type="entry name" value="PAS"/>
    <property type="match status" value="1"/>
</dbReference>
<dbReference type="InterPro" id="IPR013655">
    <property type="entry name" value="PAS_fold_3"/>
</dbReference>
<dbReference type="Pfam" id="PF07495">
    <property type="entry name" value="Y_Y_Y"/>
    <property type="match status" value="1"/>
</dbReference>
<dbReference type="InterPro" id="IPR011123">
    <property type="entry name" value="Y_Y_Y"/>
</dbReference>
<sequence>MSLKRIFSAVMLLCLAVTNAVAVPLTLSDTFQHLSKQDGLTELDVTAIAEDKRGVLWFATLNGLNRFDGYRFTSFHPQPDKNSLAFNMLFRLVYVEANDSLYIASQSNLERYDIQQQTFSTLMLPHGAKPNHLSFDDKYLWVASDKGLISVDLETDQVEVQQQSENLIRYMPTSMGGFAINSAGQVLPIGNSQLPEPFTLVEGPLVDLKIINQQFYALTQTALTQVDSVTAVTLLEGENFGQINHQPGSDKLYITHGHQVTQLSITDALPPRVIETSRSLLPITRTYEDKHGNLWLAVRGEGLYVRANSNNSVKKYTNPDLNSVWGLHEFNGLLVLLTDTPEIHFYDESMTWQRSVNTGISGPKAVASHAGKLLVSGHNGVTVIDANYNSTSLQYEAAFSSIIPDPYSNRLFLGTVDHGLMELKEFDTNPRIVKVPFKERIQAPILNGLATRTGLFIGTQNGVHQITKLKQQLIRNGTFLEGVIINGIKASRGRIFLQNFEGGLYRYHSLGQVENLTDLYNTASYSFEVTDDYLITATANGVVVINNETGKLERLYTQKQGAMAEFFGLASGRYQDKMLFGGKYGFNVVGKNHDFQYQLSAPLIFDFNLFNKAVKPGNVLPENIISAKQIFLNYSDYPFSFKFSSPADALSHDLSYLYRLKGLDENWMESPDEQRQATYTNVPHGSYVFQVKTIDETGIESPITEVQINIRPPWWLTDMAKACAGMILLLLSVLIYRNYQQRLLVQRRIAKSEERLKLSLWGSGDEMWDWDIVGGRVYRSNVLGELDFPQDGCRNVHTTDSNIHPGDLERVSHAIAEHLNGNVDHFEATYRVKDNNGNWVWLLDRAKIVEYQDEKPTRMTGTIKDISLIKATEERLNIFAQALKNISEGMFILDENFNYIELNDSATHLLGSHKNELIGQPFKLGNLEQSHQEDIANIVSKQGRWTSEIDYRRLDGRHLHLDVSIDLINSDKNNPSYFVGIIADITHRKNNELELRRLTNNDVLTGLPNRTYLQTRLEARITNNQPFCLLVFDLDNFKRINDTLGHDCGDTLLCHVAQRLNSSLTGNVEAYRIGGDEFAVIAEVRNSSAIAATIGSKILRIFDQPFLLGNEEIVINGSIGIVSFPDDDNDTNTLLRKADLAMYHAKSLGGQRFSFFNDSMNEDALKRFETESMIRQALREEWFELYYQPKLHLETNLICGMEALIRLNHPEKGTLSPFHFIKLAEDTGLIVELDDWVLRKACQTAAHWLDEGLEFDRIAVNLSSPQFTSETLCDRIESLLHHTGLPANKLELEITESTLIEQPEHAITIMNRLSALGVHLALDDFGTGYSSLAYLKRFPIHTLKVDKSFIDDIGHSERDLKMVDSIITIAHNMDLSVVAEGIETEQQLKKLSDLGCEMIQGYFFSKPLPTAKIKQALFKQKLKEKQD</sequence>
<dbReference type="CDD" id="cd01948">
    <property type="entry name" value="EAL"/>
    <property type="match status" value="1"/>
</dbReference>
<dbReference type="InterPro" id="IPR052155">
    <property type="entry name" value="Biofilm_reg_signaling"/>
</dbReference>
<evidence type="ECO:0000256" key="1">
    <source>
        <dbReference type="ARBA" id="ARBA00012282"/>
    </source>
</evidence>
<dbReference type="InterPro" id="IPR000700">
    <property type="entry name" value="PAS-assoc_C"/>
</dbReference>
<dbReference type="Pfam" id="PF07494">
    <property type="entry name" value="Reg_prop"/>
    <property type="match status" value="1"/>
</dbReference>
<dbReference type="CDD" id="cd00130">
    <property type="entry name" value="PAS"/>
    <property type="match status" value="1"/>
</dbReference>
<evidence type="ECO:0000259" key="4">
    <source>
        <dbReference type="PROSITE" id="PS50112"/>
    </source>
</evidence>
<gene>
    <name evidence="8" type="ORF">FCL42_13145</name>
</gene>
<feature type="domain" description="PAC" evidence="5">
    <location>
        <begin position="826"/>
        <end position="878"/>
    </location>
</feature>
<dbReference type="PROSITE" id="PS50113">
    <property type="entry name" value="PAC"/>
    <property type="match status" value="2"/>
</dbReference>
<feature type="signal peptide" evidence="3">
    <location>
        <begin position="1"/>
        <end position="22"/>
    </location>
</feature>
<dbReference type="EMBL" id="SWCJ01000010">
    <property type="protein sequence ID" value="TKB53900.1"/>
    <property type="molecule type" value="Genomic_DNA"/>
</dbReference>
<dbReference type="Pfam" id="PF08447">
    <property type="entry name" value="PAS_3"/>
    <property type="match status" value="1"/>
</dbReference>
<dbReference type="NCBIfam" id="TIGR00254">
    <property type="entry name" value="GGDEF"/>
    <property type="match status" value="1"/>
</dbReference>
<accession>A0A4U1BNY2</accession>
<dbReference type="FunFam" id="3.20.20.450:FF:000001">
    <property type="entry name" value="Cyclic di-GMP phosphodiesterase yahA"/>
    <property type="match status" value="1"/>
</dbReference>
<dbReference type="GO" id="GO:0071111">
    <property type="term" value="F:cyclic-guanylate-specific phosphodiesterase activity"/>
    <property type="evidence" value="ECO:0007669"/>
    <property type="project" value="UniProtKB-EC"/>
</dbReference>
<dbReference type="PANTHER" id="PTHR44757">
    <property type="entry name" value="DIGUANYLATE CYCLASE DGCP"/>
    <property type="match status" value="1"/>
</dbReference>
<comment type="caution">
    <text evidence="8">The sequence shown here is derived from an EMBL/GenBank/DDBJ whole genome shotgun (WGS) entry which is preliminary data.</text>
</comment>
<dbReference type="Gene3D" id="2.60.40.10">
    <property type="entry name" value="Immunoglobulins"/>
    <property type="match status" value="1"/>
</dbReference>
<dbReference type="RefSeq" id="WP_136863882.1">
    <property type="nucleotide sequence ID" value="NZ_SWCJ01000010.1"/>
</dbReference>
<feature type="domain" description="PAC" evidence="5">
    <location>
        <begin position="945"/>
        <end position="997"/>
    </location>
</feature>
<dbReference type="EC" id="3.1.4.52" evidence="1"/>
<evidence type="ECO:0000256" key="2">
    <source>
        <dbReference type="ARBA" id="ARBA00022636"/>
    </source>
</evidence>
<dbReference type="InterPro" id="IPR035919">
    <property type="entry name" value="EAL_sf"/>
</dbReference>
<dbReference type="InterPro" id="IPR011110">
    <property type="entry name" value="Reg_prop"/>
</dbReference>
<dbReference type="SMART" id="SM00267">
    <property type="entry name" value="GGDEF"/>
    <property type="match status" value="1"/>
</dbReference>
<dbReference type="OrthoDB" id="9804951at2"/>
<dbReference type="PROSITE" id="PS50883">
    <property type="entry name" value="EAL"/>
    <property type="match status" value="1"/>
</dbReference>
<evidence type="ECO:0000313" key="8">
    <source>
        <dbReference type="EMBL" id="TKB53900.1"/>
    </source>
</evidence>
<feature type="chain" id="PRO_5020558083" description="cyclic-guanylate-specific phosphodiesterase" evidence="3">
    <location>
        <begin position="23"/>
        <end position="1427"/>
    </location>
</feature>
<dbReference type="PROSITE" id="PS50887">
    <property type="entry name" value="GGDEF"/>
    <property type="match status" value="1"/>
</dbReference>
<dbReference type="Pfam" id="PF00990">
    <property type="entry name" value="GGDEF"/>
    <property type="match status" value="1"/>
</dbReference>
<dbReference type="Proteomes" id="UP000305675">
    <property type="component" value="Unassembled WGS sequence"/>
</dbReference>
<dbReference type="InterPro" id="IPR001633">
    <property type="entry name" value="EAL_dom"/>
</dbReference>
<feature type="domain" description="GGDEF" evidence="7">
    <location>
        <begin position="1025"/>
        <end position="1158"/>
    </location>
</feature>
<reference evidence="8 9" key="1">
    <citation type="submission" date="2019-04" db="EMBL/GenBank/DDBJ databases">
        <authorList>
            <person name="Hwang J.C."/>
        </authorList>
    </citation>
    <scope>NUCLEOTIDE SEQUENCE [LARGE SCALE GENOMIC DNA]</scope>
    <source>
        <strain evidence="8 9">IMCC35002</strain>
    </source>
</reference>
<protein>
    <recommendedName>
        <fullName evidence="1">cyclic-guanylate-specific phosphodiesterase</fullName>
        <ecNumber evidence="1">3.1.4.52</ecNumber>
    </recommendedName>
</protein>
<dbReference type="InterPro" id="IPR029787">
    <property type="entry name" value="Nucleotide_cyclase"/>
</dbReference>
<evidence type="ECO:0000259" key="5">
    <source>
        <dbReference type="PROSITE" id="PS50113"/>
    </source>
</evidence>
<evidence type="ECO:0000256" key="3">
    <source>
        <dbReference type="SAM" id="SignalP"/>
    </source>
</evidence>
<dbReference type="SMART" id="SM00086">
    <property type="entry name" value="PAC"/>
    <property type="match status" value="2"/>
</dbReference>
<organism evidence="8 9">
    <name type="scientific">Ferrimonas aestuarii</name>
    <dbReference type="NCBI Taxonomy" id="2569539"/>
    <lineage>
        <taxon>Bacteria</taxon>
        <taxon>Pseudomonadati</taxon>
        <taxon>Pseudomonadota</taxon>
        <taxon>Gammaproteobacteria</taxon>
        <taxon>Alteromonadales</taxon>
        <taxon>Ferrimonadaceae</taxon>
        <taxon>Ferrimonas</taxon>
    </lineage>
</organism>
<feature type="domain" description="EAL" evidence="6">
    <location>
        <begin position="1167"/>
        <end position="1421"/>
    </location>
</feature>
<evidence type="ECO:0000259" key="6">
    <source>
        <dbReference type="PROSITE" id="PS50883"/>
    </source>
</evidence>
<dbReference type="InterPro" id="IPR015943">
    <property type="entry name" value="WD40/YVTN_repeat-like_dom_sf"/>
</dbReference>
<dbReference type="InterPro" id="IPR000014">
    <property type="entry name" value="PAS"/>
</dbReference>
<dbReference type="SUPFAM" id="SSF55785">
    <property type="entry name" value="PYP-like sensor domain (PAS domain)"/>
    <property type="match status" value="2"/>
</dbReference>
<feature type="domain" description="PAS" evidence="4">
    <location>
        <begin position="875"/>
        <end position="934"/>
    </location>
</feature>
<name>A0A4U1BNY2_9GAMM</name>
<dbReference type="InterPro" id="IPR013783">
    <property type="entry name" value="Ig-like_fold"/>
</dbReference>
<dbReference type="InterPro" id="IPR043128">
    <property type="entry name" value="Rev_trsase/Diguanyl_cyclase"/>
</dbReference>
<evidence type="ECO:0000259" key="7">
    <source>
        <dbReference type="PROSITE" id="PS50887"/>
    </source>
</evidence>
<dbReference type="Gene3D" id="2.130.10.10">
    <property type="entry name" value="YVTN repeat-like/Quinoprotein amine dehydrogenase"/>
    <property type="match status" value="3"/>
</dbReference>
<dbReference type="Gene3D" id="3.30.450.20">
    <property type="entry name" value="PAS domain"/>
    <property type="match status" value="2"/>
</dbReference>
<dbReference type="SUPFAM" id="SSF55073">
    <property type="entry name" value="Nucleotide cyclase"/>
    <property type="match status" value="1"/>
</dbReference>
<dbReference type="InterPro" id="IPR001610">
    <property type="entry name" value="PAC"/>
</dbReference>
<dbReference type="InterPro" id="IPR011044">
    <property type="entry name" value="Quino_amine_DH_bsu"/>
</dbReference>
<dbReference type="SUPFAM" id="SSF50969">
    <property type="entry name" value="YVTN repeat-like/Quinoprotein amine dehydrogenase"/>
    <property type="match status" value="1"/>
</dbReference>
<dbReference type="SUPFAM" id="SSF141868">
    <property type="entry name" value="EAL domain-like"/>
    <property type="match status" value="1"/>
</dbReference>
<keyword evidence="9" id="KW-1185">Reference proteome</keyword>
<dbReference type="Gene3D" id="3.30.70.270">
    <property type="match status" value="1"/>
</dbReference>
<evidence type="ECO:0000313" key="9">
    <source>
        <dbReference type="Proteomes" id="UP000305675"/>
    </source>
</evidence>
<dbReference type="CDD" id="cd01949">
    <property type="entry name" value="GGDEF"/>
    <property type="match status" value="1"/>
</dbReference>
<dbReference type="InterPro" id="IPR035965">
    <property type="entry name" value="PAS-like_dom_sf"/>
</dbReference>
<dbReference type="Gene3D" id="3.20.20.450">
    <property type="entry name" value="EAL domain"/>
    <property type="match status" value="1"/>
</dbReference>
<dbReference type="SMART" id="SM00052">
    <property type="entry name" value="EAL"/>
    <property type="match status" value="1"/>
</dbReference>
<dbReference type="PANTHER" id="PTHR44757:SF2">
    <property type="entry name" value="BIOFILM ARCHITECTURE MAINTENANCE PROTEIN MBAA"/>
    <property type="match status" value="1"/>
</dbReference>
<keyword evidence="2" id="KW-0973">c-di-GMP</keyword>
<dbReference type="NCBIfam" id="TIGR00229">
    <property type="entry name" value="sensory_box"/>
    <property type="match status" value="2"/>
</dbReference>
<dbReference type="Pfam" id="PF00563">
    <property type="entry name" value="EAL"/>
    <property type="match status" value="1"/>
</dbReference>
<dbReference type="SMART" id="SM00091">
    <property type="entry name" value="PAS"/>
    <property type="match status" value="1"/>
</dbReference>
<dbReference type="Pfam" id="PF13426">
    <property type="entry name" value="PAS_9"/>
    <property type="match status" value="1"/>
</dbReference>
<dbReference type="SUPFAM" id="SSF63829">
    <property type="entry name" value="Calcium-dependent phosphotriesterase"/>
    <property type="match status" value="1"/>
</dbReference>